<accession>A0ABT0IPC0</accession>
<comment type="caution">
    <text evidence="2">The sequence shown here is derived from an EMBL/GenBank/DDBJ whole genome shotgun (WGS) entry which is preliminary data.</text>
</comment>
<protein>
    <submittedName>
        <fullName evidence="2">BLUF domain-containing protein</fullName>
    </submittedName>
</protein>
<dbReference type="InterPro" id="IPR036046">
    <property type="entry name" value="Acylphosphatase-like_dom_sf"/>
</dbReference>
<dbReference type="RefSeq" id="WP_248682423.1">
    <property type="nucleotide sequence ID" value="NZ_JALPRY010000008.1"/>
</dbReference>
<evidence type="ECO:0000313" key="2">
    <source>
        <dbReference type="EMBL" id="MCK8779704.1"/>
    </source>
</evidence>
<evidence type="ECO:0000313" key="3">
    <source>
        <dbReference type="Proteomes" id="UP001202827"/>
    </source>
</evidence>
<sequence>MSLYRLVYYSENRISSSVADLQAEVEEILTQSRRNNALVGVTGALMFSSGYFGQVLEGPQAAVEATFERIQQDPRHGDVALLEFAPTDTRSFDTWAMAYVGEDSALFAHVGSETGFDSDKFTGEALFNRLRAMVAANAVVA</sequence>
<dbReference type="SMART" id="SM01034">
    <property type="entry name" value="BLUF"/>
    <property type="match status" value="1"/>
</dbReference>
<dbReference type="EMBL" id="JALPRY010000008">
    <property type="protein sequence ID" value="MCK8779704.1"/>
    <property type="molecule type" value="Genomic_DNA"/>
</dbReference>
<dbReference type="Proteomes" id="UP001202827">
    <property type="component" value="Unassembled WGS sequence"/>
</dbReference>
<organism evidence="2 3">
    <name type="scientific">Neorhizobium turbinariae</name>
    <dbReference type="NCBI Taxonomy" id="2937795"/>
    <lineage>
        <taxon>Bacteria</taxon>
        <taxon>Pseudomonadati</taxon>
        <taxon>Pseudomonadota</taxon>
        <taxon>Alphaproteobacteria</taxon>
        <taxon>Hyphomicrobiales</taxon>
        <taxon>Rhizobiaceae</taxon>
        <taxon>Rhizobium/Agrobacterium group</taxon>
        <taxon>Neorhizobium</taxon>
    </lineage>
</organism>
<dbReference type="SUPFAM" id="SSF54975">
    <property type="entry name" value="Acylphosphatase/BLUF domain-like"/>
    <property type="match status" value="1"/>
</dbReference>
<evidence type="ECO:0000259" key="1">
    <source>
        <dbReference type="PROSITE" id="PS50925"/>
    </source>
</evidence>
<dbReference type="Pfam" id="PF04940">
    <property type="entry name" value="BLUF"/>
    <property type="match status" value="1"/>
</dbReference>
<dbReference type="Gene3D" id="3.30.70.100">
    <property type="match status" value="1"/>
</dbReference>
<gene>
    <name evidence="2" type="ORF">M0654_06855</name>
</gene>
<dbReference type="InterPro" id="IPR007024">
    <property type="entry name" value="BLUF_domain"/>
</dbReference>
<keyword evidence="3" id="KW-1185">Reference proteome</keyword>
<name>A0ABT0IPC0_9HYPH</name>
<dbReference type="PROSITE" id="PS50925">
    <property type="entry name" value="BLUF"/>
    <property type="match status" value="1"/>
</dbReference>
<feature type="domain" description="BLUF" evidence="1">
    <location>
        <begin position="3"/>
        <end position="98"/>
    </location>
</feature>
<proteinExistence type="predicted"/>
<reference evidence="2 3" key="1">
    <citation type="submission" date="2022-04" db="EMBL/GenBank/DDBJ databases">
        <title>Rhizobium coralii sp. nov., isolated from coral Turbinaria peltata.</title>
        <authorList>
            <person name="Sun H."/>
        </authorList>
    </citation>
    <scope>NUCLEOTIDE SEQUENCE [LARGE SCALE GENOMIC DNA]</scope>
    <source>
        <strain evidence="2 3">NTR19</strain>
    </source>
</reference>